<dbReference type="Pfam" id="PF04186">
    <property type="entry name" value="FxsA"/>
    <property type="match status" value="1"/>
</dbReference>
<dbReference type="Proteomes" id="UP000078358">
    <property type="component" value="Unassembled WGS sequence"/>
</dbReference>
<reference evidence="2 3" key="1">
    <citation type="submission" date="2014-01" db="EMBL/GenBank/DDBJ databases">
        <authorList>
            <person name="Zuccon D."/>
        </authorList>
    </citation>
    <scope>NUCLEOTIDE SEQUENCE [LARGE SCALE GENOMIC DNA]</scope>
    <source>
        <strain evidence="2 3">Y31</strain>
    </source>
</reference>
<evidence type="ECO:0000313" key="3">
    <source>
        <dbReference type="Proteomes" id="UP000078358"/>
    </source>
</evidence>
<feature type="transmembrane region" description="Helical" evidence="1">
    <location>
        <begin position="6"/>
        <end position="28"/>
    </location>
</feature>
<feature type="transmembrane region" description="Helical" evidence="1">
    <location>
        <begin position="35"/>
        <end position="57"/>
    </location>
</feature>
<protein>
    <submittedName>
        <fullName evidence="2">Membrane protein</fullName>
    </submittedName>
</protein>
<sequence length="155" mass="17534">MPLLVFIFVFFVYVYLEISLLVSVGSHLGVLPMMLLMIAISVIGLWIVKARGIFTMWQVKKQLGEGKIPTQAVSSSVLFVLAGVLLIIPGFISDALAVLLMLPFSREWLEKIALSCFANKVKFFSFSSQQYHHSQAETTFEAEFERKVDEDKRLK</sequence>
<dbReference type="PANTHER" id="PTHR35335">
    <property type="entry name" value="UPF0716 PROTEIN FXSA"/>
    <property type="match status" value="1"/>
</dbReference>
<dbReference type="AlphaFoldDB" id="A0A179D2F2"/>
<gene>
    <name evidence="2" type="ORF">F480_04370</name>
</gene>
<accession>A0A179D2F2</accession>
<dbReference type="GO" id="GO:0016020">
    <property type="term" value="C:membrane"/>
    <property type="evidence" value="ECO:0007669"/>
    <property type="project" value="InterPro"/>
</dbReference>
<name>A0A179D2F2_BIBTR</name>
<organism evidence="2 3">
    <name type="scientific">Bibersteinia trehalosi Y31</name>
    <dbReference type="NCBI Taxonomy" id="1261658"/>
    <lineage>
        <taxon>Bacteria</taxon>
        <taxon>Pseudomonadati</taxon>
        <taxon>Pseudomonadota</taxon>
        <taxon>Gammaproteobacteria</taxon>
        <taxon>Pasteurellales</taxon>
        <taxon>Pasteurellaceae</taxon>
        <taxon>Bibersteinia</taxon>
    </lineage>
</organism>
<dbReference type="PATRIC" id="fig|1261658.3.peg.880"/>
<comment type="caution">
    <text evidence="2">The sequence shown here is derived from an EMBL/GenBank/DDBJ whole genome shotgun (WGS) entry which is preliminary data.</text>
</comment>
<dbReference type="PANTHER" id="PTHR35335:SF1">
    <property type="entry name" value="UPF0716 PROTEIN FXSA"/>
    <property type="match status" value="1"/>
</dbReference>
<proteinExistence type="predicted"/>
<evidence type="ECO:0000256" key="1">
    <source>
        <dbReference type="SAM" id="Phobius"/>
    </source>
</evidence>
<dbReference type="InterPro" id="IPR007313">
    <property type="entry name" value="FxsA"/>
</dbReference>
<dbReference type="RefSeq" id="WP_064318319.1">
    <property type="nucleotide sequence ID" value="NZ_JACI01000001.1"/>
</dbReference>
<feature type="transmembrane region" description="Helical" evidence="1">
    <location>
        <begin position="77"/>
        <end position="102"/>
    </location>
</feature>
<evidence type="ECO:0000313" key="2">
    <source>
        <dbReference type="EMBL" id="OAQ15751.1"/>
    </source>
</evidence>
<dbReference type="NCBIfam" id="NF008528">
    <property type="entry name" value="PRK11463.1-2"/>
    <property type="match status" value="1"/>
</dbReference>
<keyword evidence="1" id="KW-0472">Membrane</keyword>
<keyword evidence="1" id="KW-1133">Transmembrane helix</keyword>
<dbReference type="EMBL" id="JACI01000001">
    <property type="protein sequence ID" value="OAQ15751.1"/>
    <property type="molecule type" value="Genomic_DNA"/>
</dbReference>
<keyword evidence="1" id="KW-0812">Transmembrane</keyword>